<organism evidence="2 3">
    <name type="scientific">Tannerella sp. oral taxon BU063 isolate Cell 1/3</name>
    <dbReference type="NCBI Taxonomy" id="1411022"/>
    <lineage>
        <taxon>Bacteria</taxon>
        <taxon>Pseudomonadati</taxon>
        <taxon>Bacteroidota</taxon>
        <taxon>Bacteroidia</taxon>
        <taxon>Bacteroidales</taxon>
        <taxon>Tannerellaceae</taxon>
        <taxon>Tannerella</taxon>
    </lineage>
</organism>
<dbReference type="Proteomes" id="UP000034982">
    <property type="component" value="Unassembled WGS sequence"/>
</dbReference>
<feature type="chain" id="PRO_5004812611" description="Lipocalin-like domain-containing protein" evidence="1">
    <location>
        <begin position="23"/>
        <end position="175"/>
    </location>
</feature>
<keyword evidence="1" id="KW-0732">Signal</keyword>
<dbReference type="EMBL" id="AYYE01001258">
    <property type="protein sequence ID" value="ETK05923.1"/>
    <property type="molecule type" value="Genomic_DNA"/>
</dbReference>
<name>W2CFV3_9BACT</name>
<feature type="signal peptide" evidence="1">
    <location>
        <begin position="1"/>
        <end position="22"/>
    </location>
</feature>
<evidence type="ECO:0000313" key="3">
    <source>
        <dbReference type="Proteomes" id="UP000034982"/>
    </source>
</evidence>
<dbReference type="PATRIC" id="fig|1411022.3.peg.2043"/>
<evidence type="ECO:0000313" key="2">
    <source>
        <dbReference type="EMBL" id="ETK05923.1"/>
    </source>
</evidence>
<protein>
    <recommendedName>
        <fullName evidence="4">Lipocalin-like domain-containing protein</fullName>
    </recommendedName>
</protein>
<evidence type="ECO:0008006" key="4">
    <source>
        <dbReference type="Google" id="ProtNLM"/>
    </source>
</evidence>
<evidence type="ECO:0000256" key="1">
    <source>
        <dbReference type="SAM" id="SignalP"/>
    </source>
</evidence>
<gene>
    <name evidence="2" type="ORF">T230_15130</name>
</gene>
<dbReference type="AlphaFoldDB" id="W2CFV3"/>
<proteinExistence type="predicted"/>
<accession>W2CFV3</accession>
<sequence>MKKKRISGRTFAMALAATTFFAAPSHDAWASSPDASGRNGEASLRAPLSSPAAVDGDLLGTWTINRVKVKKTVDGVSSERTYSAGQKVESFNESPKRVTFSADGNSVFEYENGKTDGPFEYTVEGNQIKRMIMVAVLTYDYKVTPSGELQLVTTVSYARDSHSIDEEYTYYGTKR</sequence>
<reference evidence="2 3" key="1">
    <citation type="submission" date="2013-11" db="EMBL/GenBank/DDBJ databases">
        <title>Single cell genomics of uncultured Tannerella BU063 (oral taxon 286).</title>
        <authorList>
            <person name="Beall C.J."/>
            <person name="Campbell A.G."/>
            <person name="Griffen A.L."/>
            <person name="Podar M."/>
            <person name="Leys E.J."/>
        </authorList>
    </citation>
    <scope>NUCLEOTIDE SEQUENCE [LARGE SCALE GENOMIC DNA]</scope>
    <source>
        <strain evidence="2">Cell 1/3</strain>
    </source>
</reference>
<comment type="caution">
    <text evidence="2">The sequence shown here is derived from an EMBL/GenBank/DDBJ whole genome shotgun (WGS) entry which is preliminary data.</text>
</comment>